<name>A0A8X8XKL3_SALSN</name>
<dbReference type="PANTHER" id="PTHR33130">
    <property type="entry name" value="PUTATIVE (DUF1639)-RELATED"/>
    <property type="match status" value="1"/>
</dbReference>
<sequence>MLLKEKASKLDLDQRIVEFRYGFVFAAFETMIRMLGLEIQISQMERKNSQATNRDGLLYRSLSKSAATTSSDFVLQWGNRKRLRCMKVHAKGATNNDPDGSDPSQRAAARVDRRVVRSDLLTNNNNNTSKNPIPNPPTITNGYLNLRHRSASPSNRILRNSEREIGMRGNSNGVRGLASPDTGERKATSTSNNAHSHHHNNKTNNSNHSHENHHHQGGGGGGSGSSENAHDAKKGDSDAAAQPPVVWPKFVIALTNKEKEEDFMAIKGSKLPQRPKKRAKLIQRTLNISSWIFVLIESKRIPFDGRMLVSPGTWLCDLTLERYEVREKKVSKKILSADPNTSDATARAQPTANDGAATPAEEAGAGAGASCATAVPTTAKIAATTMKAPLLETAIALLKCDWNV</sequence>
<feature type="compositionally biased region" description="Polar residues" evidence="1">
    <location>
        <begin position="338"/>
        <end position="352"/>
    </location>
</feature>
<gene>
    <name evidence="2" type="ORF">SASPL_121919</name>
</gene>
<dbReference type="PANTHER" id="PTHR33130:SF45">
    <property type="entry name" value="OS05G0541700 PROTEIN"/>
    <property type="match status" value="1"/>
</dbReference>
<organism evidence="2">
    <name type="scientific">Salvia splendens</name>
    <name type="common">Scarlet sage</name>
    <dbReference type="NCBI Taxonomy" id="180675"/>
    <lineage>
        <taxon>Eukaryota</taxon>
        <taxon>Viridiplantae</taxon>
        <taxon>Streptophyta</taxon>
        <taxon>Embryophyta</taxon>
        <taxon>Tracheophyta</taxon>
        <taxon>Spermatophyta</taxon>
        <taxon>Magnoliopsida</taxon>
        <taxon>eudicotyledons</taxon>
        <taxon>Gunneridae</taxon>
        <taxon>Pentapetalae</taxon>
        <taxon>asterids</taxon>
        <taxon>lamiids</taxon>
        <taxon>Lamiales</taxon>
        <taxon>Lamiaceae</taxon>
        <taxon>Nepetoideae</taxon>
        <taxon>Mentheae</taxon>
        <taxon>Salviinae</taxon>
        <taxon>Salvia</taxon>
        <taxon>Salvia subgen. Calosphace</taxon>
        <taxon>core Calosphace</taxon>
    </lineage>
</organism>
<proteinExistence type="predicted"/>
<accession>A0A8X8XKL3</accession>
<evidence type="ECO:0000313" key="3">
    <source>
        <dbReference type="Proteomes" id="UP000298416"/>
    </source>
</evidence>
<dbReference type="Pfam" id="PF07797">
    <property type="entry name" value="DUF1639"/>
    <property type="match status" value="1"/>
</dbReference>
<feature type="compositionally biased region" description="Basic and acidic residues" evidence="1">
    <location>
        <begin position="228"/>
        <end position="237"/>
    </location>
</feature>
<dbReference type="AlphaFoldDB" id="A0A8X8XKL3"/>
<feature type="compositionally biased region" description="Polar residues" evidence="1">
    <location>
        <begin position="93"/>
        <end position="104"/>
    </location>
</feature>
<reference evidence="2" key="2">
    <citation type="submission" date="2020-08" db="EMBL/GenBank/DDBJ databases">
        <title>Plant Genome Project.</title>
        <authorList>
            <person name="Zhang R.-G."/>
        </authorList>
    </citation>
    <scope>NUCLEOTIDE SEQUENCE</scope>
    <source>
        <strain evidence="2">Huo1</strain>
        <tissue evidence="2">Leaf</tissue>
    </source>
</reference>
<dbReference type="InterPro" id="IPR012438">
    <property type="entry name" value="DUF1639"/>
</dbReference>
<evidence type="ECO:0000256" key="1">
    <source>
        <dbReference type="SAM" id="MobiDB-lite"/>
    </source>
</evidence>
<comment type="caution">
    <text evidence="2">The sequence shown here is derived from an EMBL/GenBank/DDBJ whole genome shotgun (WGS) entry which is preliminary data.</text>
</comment>
<evidence type="ECO:0000313" key="2">
    <source>
        <dbReference type="EMBL" id="KAG6414547.1"/>
    </source>
</evidence>
<feature type="region of interest" description="Disordered" evidence="1">
    <location>
        <begin position="91"/>
        <end position="242"/>
    </location>
</feature>
<feature type="compositionally biased region" description="Low complexity" evidence="1">
    <location>
        <begin position="122"/>
        <end position="132"/>
    </location>
</feature>
<protein>
    <submittedName>
        <fullName evidence="2">Uncharacterized protein</fullName>
    </submittedName>
</protein>
<dbReference type="EMBL" id="PNBA02000008">
    <property type="protein sequence ID" value="KAG6414547.1"/>
    <property type="molecule type" value="Genomic_DNA"/>
</dbReference>
<keyword evidence="3" id="KW-1185">Reference proteome</keyword>
<reference evidence="2" key="1">
    <citation type="submission" date="2018-01" db="EMBL/GenBank/DDBJ databases">
        <authorList>
            <person name="Mao J.F."/>
        </authorList>
    </citation>
    <scope>NUCLEOTIDE SEQUENCE</scope>
    <source>
        <strain evidence="2">Huo1</strain>
        <tissue evidence="2">Leaf</tissue>
    </source>
</reference>
<dbReference type="Proteomes" id="UP000298416">
    <property type="component" value="Unassembled WGS sequence"/>
</dbReference>
<feature type="region of interest" description="Disordered" evidence="1">
    <location>
        <begin position="334"/>
        <end position="362"/>
    </location>
</feature>